<evidence type="ECO:0000313" key="5">
    <source>
        <dbReference type="Proteomes" id="UP000027120"/>
    </source>
</evidence>
<organism evidence="4 5">
    <name type="scientific">Citrus sinensis</name>
    <name type="common">Sweet orange</name>
    <name type="synonym">Citrus aurantium var. sinensis</name>
    <dbReference type="NCBI Taxonomy" id="2711"/>
    <lineage>
        <taxon>Eukaryota</taxon>
        <taxon>Viridiplantae</taxon>
        <taxon>Streptophyta</taxon>
        <taxon>Embryophyta</taxon>
        <taxon>Tracheophyta</taxon>
        <taxon>Spermatophyta</taxon>
        <taxon>Magnoliopsida</taxon>
        <taxon>eudicotyledons</taxon>
        <taxon>Gunneridae</taxon>
        <taxon>Pentapetalae</taxon>
        <taxon>rosids</taxon>
        <taxon>malvids</taxon>
        <taxon>Sapindales</taxon>
        <taxon>Rutaceae</taxon>
        <taxon>Aurantioideae</taxon>
        <taxon>Citrus</taxon>
    </lineage>
</organism>
<dbReference type="EMBL" id="KK785085">
    <property type="protein sequence ID" value="KDO50294.1"/>
    <property type="molecule type" value="Genomic_DNA"/>
</dbReference>
<dbReference type="PaxDb" id="2711-XP_006464648.1"/>
<evidence type="ECO:0000256" key="3">
    <source>
        <dbReference type="ARBA" id="ARBA00023315"/>
    </source>
</evidence>
<keyword evidence="2" id="KW-0808">Transferase</keyword>
<accession>A0A067E523</accession>
<gene>
    <name evidence="4" type="ORF">CISIN_1g048605mg</name>
</gene>
<dbReference type="Gene3D" id="3.30.559.10">
    <property type="entry name" value="Chloramphenicol acetyltransferase-like domain"/>
    <property type="match status" value="2"/>
</dbReference>
<name>A0A067E523_CITSI</name>
<protein>
    <submittedName>
        <fullName evidence="4">Uncharacterized protein</fullName>
    </submittedName>
</protein>
<dbReference type="PANTHER" id="PTHR31623:SF33">
    <property type="entry name" value="STEMMADENINE O-ACETYLTRANSFERASE-LIKE"/>
    <property type="match status" value="1"/>
</dbReference>
<keyword evidence="3" id="KW-0012">Acyltransferase</keyword>
<evidence type="ECO:0000256" key="2">
    <source>
        <dbReference type="ARBA" id="ARBA00022679"/>
    </source>
</evidence>
<evidence type="ECO:0000313" key="4">
    <source>
        <dbReference type="EMBL" id="KDO50294.1"/>
    </source>
</evidence>
<sequence length="450" mass="50267">MEVKTISRECIKPSSATPLHLKSYKLCLLDQYQNHQYLSLFFYYPLNLSGAAANNDLILSNRLQLLKQSLSETLVQYYPLAGKLTEIYSVDCNDEGIYFQEARAKSSLNEFLSKPDLCLINKFIPVDGNEQSGQITGAQAAKVQVTSFACGGQVICACISHMFGDVLTFTSFMGSWTATARKYSEEAVPYPIYDASSFFPPYDAYPRELNQLALGTRFCRTGRFVTKRFVFEAKAIAELKARASSSSVRNPTRVEVVSALLAKPIMAAVETKSGSHKPTFLTHAVNLRRKAKPPLSEHLVGNIIYHVNTLCTDDDVEIDDLVCQLREAITRLDGDFVKSLQGAGGFRNLCQEIKDEAEVYTEVKDRILFTDWCSFKGFYDINFRWGKPIWVSVAGFGGSTISIYPYIVLMNTRLGDGIEAWVNLLEDDMNLLQVDKQLLAFATLDPSPLG</sequence>
<dbReference type="SMR" id="A0A067E523"/>
<reference evidence="4 5" key="1">
    <citation type="submission" date="2014-04" db="EMBL/GenBank/DDBJ databases">
        <authorList>
            <consortium name="International Citrus Genome Consortium"/>
            <person name="Gmitter F."/>
            <person name="Chen C."/>
            <person name="Farmerie W."/>
            <person name="Harkins T."/>
            <person name="Desany B."/>
            <person name="Mohiuddin M."/>
            <person name="Kodira C."/>
            <person name="Borodovsky M."/>
            <person name="Lomsadze A."/>
            <person name="Burns P."/>
            <person name="Jenkins J."/>
            <person name="Prochnik S."/>
            <person name="Shu S."/>
            <person name="Chapman J."/>
            <person name="Pitluck S."/>
            <person name="Schmutz J."/>
            <person name="Rokhsar D."/>
        </authorList>
    </citation>
    <scope>NUCLEOTIDE SEQUENCE</scope>
</reference>
<dbReference type="PANTHER" id="PTHR31623">
    <property type="entry name" value="F21J9.9"/>
    <property type="match status" value="1"/>
</dbReference>
<dbReference type="AlphaFoldDB" id="A0A067E523"/>
<dbReference type="Proteomes" id="UP000027120">
    <property type="component" value="Unassembled WGS sequence"/>
</dbReference>
<evidence type="ECO:0000256" key="1">
    <source>
        <dbReference type="ARBA" id="ARBA00009861"/>
    </source>
</evidence>
<dbReference type="STRING" id="2711.A0A067E523"/>
<dbReference type="InterPro" id="IPR023213">
    <property type="entry name" value="CAT-like_dom_sf"/>
</dbReference>
<keyword evidence="5" id="KW-1185">Reference proteome</keyword>
<dbReference type="Pfam" id="PF02458">
    <property type="entry name" value="Transferase"/>
    <property type="match status" value="1"/>
</dbReference>
<dbReference type="GO" id="GO:0016746">
    <property type="term" value="F:acyltransferase activity"/>
    <property type="evidence" value="ECO:0007669"/>
    <property type="project" value="UniProtKB-KW"/>
</dbReference>
<comment type="similarity">
    <text evidence="1">Belongs to the plant acyltransferase family.</text>
</comment>
<dbReference type="eggNOG" id="ENOG502QYCI">
    <property type="taxonomic scope" value="Eukaryota"/>
</dbReference>
<proteinExistence type="inferred from homology"/>